<dbReference type="PROSITE" id="PS01060">
    <property type="entry name" value="FLIP_1"/>
    <property type="match status" value="1"/>
</dbReference>
<feature type="transmembrane region" description="Helical" evidence="12">
    <location>
        <begin position="212"/>
        <end position="236"/>
    </location>
</feature>
<dbReference type="PANTHER" id="PTHR30587">
    <property type="entry name" value="FLAGELLAR BIOSYNTHETIC PROTEIN FLIP"/>
    <property type="match status" value="1"/>
</dbReference>
<evidence type="ECO:0000256" key="3">
    <source>
        <dbReference type="ARBA" id="ARBA00022448"/>
    </source>
</evidence>
<dbReference type="EMBL" id="WMIG01000002">
    <property type="protein sequence ID" value="MTH59020.1"/>
    <property type="molecule type" value="Genomic_DNA"/>
</dbReference>
<keyword evidence="5 12" id="KW-0812">Transmembrane</keyword>
<evidence type="ECO:0000256" key="8">
    <source>
        <dbReference type="ARBA" id="ARBA00022989"/>
    </source>
</evidence>
<evidence type="ECO:0000256" key="9">
    <source>
        <dbReference type="ARBA" id="ARBA00023136"/>
    </source>
</evidence>
<dbReference type="PANTHER" id="PTHR30587:SF0">
    <property type="entry name" value="FLAGELLAR BIOSYNTHETIC PROTEIN FLIP"/>
    <property type="match status" value="1"/>
</dbReference>
<keyword evidence="13" id="KW-0966">Cell projection</keyword>
<reference evidence="13 14" key="1">
    <citation type="submission" date="2019-11" db="EMBL/GenBank/DDBJ databases">
        <authorList>
            <person name="Dong K."/>
        </authorList>
    </citation>
    <scope>NUCLEOTIDE SEQUENCE [LARGE SCALE GENOMIC DNA]</scope>
    <source>
        <strain evidence="13 14">NBRC 112902</strain>
    </source>
</reference>
<keyword evidence="4 12" id="KW-1003">Cell membrane</keyword>
<evidence type="ECO:0000256" key="2">
    <source>
        <dbReference type="ARBA" id="ARBA00021714"/>
    </source>
</evidence>
<comment type="caution">
    <text evidence="13">The sequence shown here is derived from an EMBL/GenBank/DDBJ whole genome shotgun (WGS) entry which is preliminary data.</text>
</comment>
<protein>
    <recommendedName>
        <fullName evidence="2 12">Flagellar biosynthetic protein FliP</fullName>
    </recommendedName>
</protein>
<evidence type="ECO:0000256" key="6">
    <source>
        <dbReference type="ARBA" id="ARBA00022795"/>
    </source>
</evidence>
<dbReference type="GO" id="GO:0009425">
    <property type="term" value="C:bacterial-type flagellum basal body"/>
    <property type="evidence" value="ECO:0007669"/>
    <property type="project" value="UniProtKB-SubCell"/>
</dbReference>
<keyword evidence="14" id="KW-1185">Reference proteome</keyword>
<dbReference type="NCBIfam" id="TIGR01103">
    <property type="entry name" value="fliP"/>
    <property type="match status" value="1"/>
</dbReference>
<dbReference type="GO" id="GO:0009306">
    <property type="term" value="P:protein secretion"/>
    <property type="evidence" value="ECO:0007669"/>
    <property type="project" value="UniProtKB-UniRule"/>
</dbReference>
<keyword evidence="9 12" id="KW-0472">Membrane</keyword>
<comment type="function">
    <text evidence="12">Plays a role in the flagellum-specific transport system.</text>
</comment>
<keyword evidence="7 12" id="KW-0653">Protein transport</keyword>
<evidence type="ECO:0000256" key="10">
    <source>
        <dbReference type="ARBA" id="ARBA00023143"/>
    </source>
</evidence>
<keyword evidence="3 12" id="KW-0813">Transport</keyword>
<gene>
    <name evidence="12 13" type="primary">fliP</name>
    <name evidence="13" type="ORF">GL300_07320</name>
</gene>
<dbReference type="PRINTS" id="PR01302">
    <property type="entry name" value="TYPE3IMPPROT"/>
</dbReference>
<dbReference type="NCBIfam" id="NF009438">
    <property type="entry name" value="PRK12797.1"/>
    <property type="match status" value="1"/>
</dbReference>
<comment type="similarity">
    <text evidence="1 12">Belongs to the FliP/MopC/SpaP family.</text>
</comment>
<dbReference type="InterPro" id="IPR005837">
    <property type="entry name" value="FliP"/>
</dbReference>
<comment type="subcellular location">
    <subcellularLocation>
        <location evidence="12">Cell membrane</location>
        <topology evidence="12">Multi-pass membrane protein</topology>
    </subcellularLocation>
    <subcellularLocation>
        <location evidence="12">Bacterial flagellum basal body</location>
    </subcellularLocation>
</comment>
<keyword evidence="13" id="KW-0969">Cilium</keyword>
<evidence type="ECO:0000256" key="4">
    <source>
        <dbReference type="ARBA" id="ARBA00022475"/>
    </source>
</evidence>
<evidence type="ECO:0000313" key="14">
    <source>
        <dbReference type="Proteomes" id="UP000449846"/>
    </source>
</evidence>
<name>A0A844HGR2_9RHOB</name>
<evidence type="ECO:0000313" key="13">
    <source>
        <dbReference type="EMBL" id="MTH59020.1"/>
    </source>
</evidence>
<sequence length="240" mass="25938">MTRLLLLTIAVLLPQVGIAQETAPWGEVAQAAGNGVGRHTITILAAMTALSLAPGIAIMVTCFPFIATVLSVLRQSIGLSQAPPNMVIVSLAMFLTWFVMSPVLTEAWNVAGAPLRDNKITIEQAFERGIVPFRNFMEARADPETLEMLAELSPEPKGDVARLSVLVPAFMLTEIQRAFEIGFLVSLPFLIIDLVVSAVLMSMGMMMVPPAVVALPFKLAFFVVVDGWQLVATALVRSYQ</sequence>
<dbReference type="PRINTS" id="PR00951">
    <property type="entry name" value="FLGBIOSNFLIP"/>
</dbReference>
<evidence type="ECO:0000256" key="11">
    <source>
        <dbReference type="ARBA" id="ARBA00023225"/>
    </source>
</evidence>
<keyword evidence="13" id="KW-0282">Flagellum</keyword>
<feature type="transmembrane region" description="Helical" evidence="12">
    <location>
        <begin position="85"/>
        <end position="104"/>
    </location>
</feature>
<evidence type="ECO:0000256" key="1">
    <source>
        <dbReference type="ARBA" id="ARBA00006257"/>
    </source>
</evidence>
<keyword evidence="6 12" id="KW-1005">Bacterial flagellum biogenesis</keyword>
<feature type="transmembrane region" description="Helical" evidence="12">
    <location>
        <begin position="181"/>
        <end position="200"/>
    </location>
</feature>
<dbReference type="GO" id="GO:0005886">
    <property type="term" value="C:plasma membrane"/>
    <property type="evidence" value="ECO:0007669"/>
    <property type="project" value="UniProtKB-SubCell"/>
</dbReference>
<organism evidence="13 14">
    <name type="scientific">Paracoccus litorisediminis</name>
    <dbReference type="NCBI Taxonomy" id="2006130"/>
    <lineage>
        <taxon>Bacteria</taxon>
        <taxon>Pseudomonadati</taxon>
        <taxon>Pseudomonadota</taxon>
        <taxon>Alphaproteobacteria</taxon>
        <taxon>Rhodobacterales</taxon>
        <taxon>Paracoccaceae</taxon>
        <taxon>Paracoccus</taxon>
    </lineage>
</organism>
<dbReference type="GO" id="GO:0044781">
    <property type="term" value="P:bacterial-type flagellum organization"/>
    <property type="evidence" value="ECO:0007669"/>
    <property type="project" value="UniProtKB-UniRule"/>
</dbReference>
<dbReference type="AlphaFoldDB" id="A0A844HGR2"/>
<dbReference type="InterPro" id="IPR005838">
    <property type="entry name" value="T3SS_IM_P"/>
</dbReference>
<dbReference type="Proteomes" id="UP000449846">
    <property type="component" value="Unassembled WGS sequence"/>
</dbReference>
<dbReference type="RefSeq" id="WP_155038946.1">
    <property type="nucleotide sequence ID" value="NZ_JBHGCD010000002.1"/>
</dbReference>
<dbReference type="OrthoDB" id="9805111at2"/>
<feature type="transmembrane region" description="Helical" evidence="12">
    <location>
        <begin position="43"/>
        <end position="73"/>
    </location>
</feature>
<accession>A0A844HGR2</accession>
<keyword evidence="11 12" id="KW-1006">Bacterial flagellum protein export</keyword>
<evidence type="ECO:0000256" key="12">
    <source>
        <dbReference type="RuleBase" id="RU362069"/>
    </source>
</evidence>
<keyword evidence="10" id="KW-0975">Bacterial flagellum</keyword>
<keyword evidence="8 12" id="KW-1133">Transmembrane helix</keyword>
<evidence type="ECO:0000256" key="7">
    <source>
        <dbReference type="ARBA" id="ARBA00022927"/>
    </source>
</evidence>
<dbReference type="Pfam" id="PF00813">
    <property type="entry name" value="FliP"/>
    <property type="match status" value="1"/>
</dbReference>
<evidence type="ECO:0000256" key="5">
    <source>
        <dbReference type="ARBA" id="ARBA00022692"/>
    </source>
</evidence>
<proteinExistence type="inferred from homology"/>